<reference evidence="2" key="1">
    <citation type="journal article" date="2014" name="Front. Microbiol.">
        <title>High frequency of phylogenetically diverse reductive dehalogenase-homologous genes in deep subseafloor sedimentary metagenomes.</title>
        <authorList>
            <person name="Kawai M."/>
            <person name="Futagami T."/>
            <person name="Toyoda A."/>
            <person name="Takaki Y."/>
            <person name="Nishi S."/>
            <person name="Hori S."/>
            <person name="Arai W."/>
            <person name="Tsubouchi T."/>
            <person name="Morono Y."/>
            <person name="Uchiyama I."/>
            <person name="Ito T."/>
            <person name="Fujiyama A."/>
            <person name="Inagaki F."/>
            <person name="Takami H."/>
        </authorList>
    </citation>
    <scope>NUCLEOTIDE SEQUENCE</scope>
    <source>
        <strain evidence="2">Expedition CK06-06</strain>
    </source>
</reference>
<dbReference type="PROSITE" id="PS50894">
    <property type="entry name" value="HPT"/>
    <property type="match status" value="1"/>
</dbReference>
<dbReference type="GO" id="GO:0000160">
    <property type="term" value="P:phosphorelay signal transduction system"/>
    <property type="evidence" value="ECO:0007669"/>
    <property type="project" value="InterPro"/>
</dbReference>
<feature type="domain" description="HPt" evidence="1">
    <location>
        <begin position="1"/>
        <end position="105"/>
    </location>
</feature>
<accession>X0XFL5</accession>
<dbReference type="SUPFAM" id="SSF47226">
    <property type="entry name" value="Histidine-containing phosphotransfer domain, HPT domain"/>
    <property type="match status" value="1"/>
</dbReference>
<dbReference type="Gene3D" id="1.20.120.160">
    <property type="entry name" value="HPT domain"/>
    <property type="match status" value="1"/>
</dbReference>
<organism evidence="2">
    <name type="scientific">marine sediment metagenome</name>
    <dbReference type="NCBI Taxonomy" id="412755"/>
    <lineage>
        <taxon>unclassified sequences</taxon>
        <taxon>metagenomes</taxon>
        <taxon>ecological metagenomes</taxon>
    </lineage>
</organism>
<dbReference type="EMBL" id="BARS01046904">
    <property type="protein sequence ID" value="GAG34212.1"/>
    <property type="molecule type" value="Genomic_DNA"/>
</dbReference>
<dbReference type="AlphaFoldDB" id="X0XFL5"/>
<proteinExistence type="predicted"/>
<feature type="non-terminal residue" evidence="2">
    <location>
        <position position="130"/>
    </location>
</feature>
<dbReference type="InterPro" id="IPR008207">
    <property type="entry name" value="Sig_transdc_His_kin_Hpt_dom"/>
</dbReference>
<evidence type="ECO:0000313" key="2">
    <source>
        <dbReference type="EMBL" id="GAG34212.1"/>
    </source>
</evidence>
<name>X0XFL5_9ZZZZ</name>
<dbReference type="InterPro" id="IPR036641">
    <property type="entry name" value="HPT_dom_sf"/>
</dbReference>
<protein>
    <recommendedName>
        <fullName evidence="1">HPt domain-containing protein</fullName>
    </recommendedName>
</protein>
<sequence>MVSEEEISLFLGETNGLITKIEEDIIKLEKNPGNSKPIQELFYVFNGLTRIIKILNLDNVTKFSYDIEKILEKANNTGVAENRIDQFINIMFDNLGILKLFIDNVKKGEIKDFETEYYDELRRNFDAFER</sequence>
<gene>
    <name evidence="2" type="ORF">S01H1_70522</name>
</gene>
<comment type="caution">
    <text evidence="2">The sequence shown here is derived from an EMBL/GenBank/DDBJ whole genome shotgun (WGS) entry which is preliminary data.</text>
</comment>
<evidence type="ECO:0000259" key="1">
    <source>
        <dbReference type="PROSITE" id="PS50894"/>
    </source>
</evidence>